<reference evidence="8 9" key="1">
    <citation type="submission" date="2017-04" db="EMBL/GenBank/DDBJ databases">
        <authorList>
            <person name="Afonso C.L."/>
            <person name="Miller P.J."/>
            <person name="Scott M.A."/>
            <person name="Spackman E."/>
            <person name="Goraichik I."/>
            <person name="Dimitrov K.M."/>
            <person name="Suarez D.L."/>
            <person name="Swayne D.E."/>
        </authorList>
    </citation>
    <scope>NUCLEOTIDE SEQUENCE [LARGE SCALE GENOMIC DNA]</scope>
    <source>
        <strain evidence="8 9">609q</strain>
    </source>
</reference>
<dbReference type="GO" id="GO:0032300">
    <property type="term" value="C:mismatch repair complex"/>
    <property type="evidence" value="ECO:0007669"/>
    <property type="project" value="InterPro"/>
</dbReference>
<evidence type="ECO:0000256" key="3">
    <source>
        <dbReference type="ARBA" id="ARBA00023204"/>
    </source>
</evidence>
<dbReference type="InterPro" id="IPR014721">
    <property type="entry name" value="Ribsml_uS5_D2-typ_fold_subgr"/>
</dbReference>
<dbReference type="Gene3D" id="3.30.1370.100">
    <property type="entry name" value="MutL, C-terminal domain, regulatory subdomain"/>
    <property type="match status" value="1"/>
</dbReference>
<evidence type="ECO:0000259" key="5">
    <source>
        <dbReference type="SMART" id="SM00853"/>
    </source>
</evidence>
<dbReference type="RefSeq" id="WP_094495960.1">
    <property type="nucleotide sequence ID" value="NZ_NGNV01000062.1"/>
</dbReference>
<dbReference type="SMART" id="SM01340">
    <property type="entry name" value="DNA_mis_repair"/>
    <property type="match status" value="1"/>
</dbReference>
<keyword evidence="3 4" id="KW-0234">DNA repair</keyword>
<evidence type="ECO:0000256" key="2">
    <source>
        <dbReference type="ARBA" id="ARBA00022763"/>
    </source>
</evidence>
<gene>
    <name evidence="4" type="primary">mutL</name>
    <name evidence="7" type="ORF">CBF53_09750</name>
    <name evidence="8" type="ORF">CBF70_01555</name>
</gene>
<dbReference type="GO" id="GO:0140664">
    <property type="term" value="F:ATP-dependent DNA damage sensor activity"/>
    <property type="evidence" value="ECO:0007669"/>
    <property type="project" value="InterPro"/>
</dbReference>
<dbReference type="HAMAP" id="MF_00149">
    <property type="entry name" value="DNA_mis_repair"/>
    <property type="match status" value="1"/>
</dbReference>
<evidence type="ECO:0000313" key="9">
    <source>
        <dbReference type="Proteomes" id="UP000215828"/>
    </source>
</evidence>
<dbReference type="InterPro" id="IPR036890">
    <property type="entry name" value="HATPase_C_sf"/>
</dbReference>
<dbReference type="SUPFAM" id="SSF118116">
    <property type="entry name" value="DNA mismatch repair protein MutL"/>
    <property type="match status" value="1"/>
</dbReference>
<feature type="domain" description="DNA mismatch repair protein S5" evidence="6">
    <location>
        <begin position="208"/>
        <end position="326"/>
    </location>
</feature>
<dbReference type="InterPro" id="IPR020667">
    <property type="entry name" value="DNA_mismatch_repair_MutL"/>
</dbReference>
<dbReference type="EMBL" id="NGNX01000004">
    <property type="protein sequence ID" value="OYR93104.1"/>
    <property type="molecule type" value="Genomic_DNA"/>
</dbReference>
<dbReference type="InterPro" id="IPR042121">
    <property type="entry name" value="MutL_C_regsub"/>
</dbReference>
<dbReference type="GO" id="GO:0006298">
    <property type="term" value="P:mismatch repair"/>
    <property type="evidence" value="ECO:0007669"/>
    <property type="project" value="UniProtKB-UniRule"/>
</dbReference>
<dbReference type="AlphaFoldDB" id="A0A256LI74"/>
<comment type="caution">
    <text evidence="8">The sequence shown here is derived from an EMBL/GenBank/DDBJ whole genome shotgun (WGS) entry which is preliminary data.</text>
</comment>
<evidence type="ECO:0000256" key="1">
    <source>
        <dbReference type="ARBA" id="ARBA00006082"/>
    </source>
</evidence>
<dbReference type="InterPro" id="IPR002099">
    <property type="entry name" value="MutL/Mlh/PMS"/>
</dbReference>
<reference evidence="9 10" key="3">
    <citation type="submission" date="2017-09" db="EMBL/GenBank/DDBJ databases">
        <title>Tripartite evolution among Lactobacillus johnsonii, Lactobacillus taiwanensis, Lactobacillus reuteri and their rodent host.</title>
        <authorList>
            <person name="Wang T."/>
            <person name="Knowles S."/>
            <person name="Cheng C."/>
        </authorList>
    </citation>
    <scope>NUCLEOTIDE SEQUENCE [LARGE SCALE GENOMIC DNA]</scope>
    <source>
        <strain evidence="8 9">609q</strain>
        <strain evidence="7 10">609u</strain>
    </source>
</reference>
<dbReference type="InterPro" id="IPR038973">
    <property type="entry name" value="MutL/Mlh/Pms-like"/>
</dbReference>
<keyword evidence="2 4" id="KW-0227">DNA damage</keyword>
<evidence type="ECO:0000256" key="4">
    <source>
        <dbReference type="HAMAP-Rule" id="MF_00149"/>
    </source>
</evidence>
<dbReference type="EMBL" id="NGNV01000062">
    <property type="protein sequence ID" value="OYR86987.1"/>
    <property type="molecule type" value="Genomic_DNA"/>
</dbReference>
<proteinExistence type="inferred from homology"/>
<evidence type="ECO:0000259" key="6">
    <source>
        <dbReference type="SMART" id="SM01340"/>
    </source>
</evidence>
<dbReference type="Pfam" id="PF13589">
    <property type="entry name" value="HATPase_c_3"/>
    <property type="match status" value="1"/>
</dbReference>
<accession>A0A256LI74</accession>
<dbReference type="InterPro" id="IPR037198">
    <property type="entry name" value="MutL_C_sf"/>
</dbReference>
<evidence type="ECO:0000313" key="8">
    <source>
        <dbReference type="EMBL" id="OYR93104.1"/>
    </source>
</evidence>
<dbReference type="PANTHER" id="PTHR10073:SF12">
    <property type="entry name" value="DNA MISMATCH REPAIR PROTEIN MLH1"/>
    <property type="match status" value="1"/>
</dbReference>
<dbReference type="InterPro" id="IPR014790">
    <property type="entry name" value="MutL_C"/>
</dbReference>
<dbReference type="PROSITE" id="PS00058">
    <property type="entry name" value="DNA_MISMATCH_REPAIR_1"/>
    <property type="match status" value="1"/>
</dbReference>
<dbReference type="InterPro" id="IPR014762">
    <property type="entry name" value="DNA_mismatch_repair_CS"/>
</dbReference>
<dbReference type="GO" id="GO:0005524">
    <property type="term" value="F:ATP binding"/>
    <property type="evidence" value="ECO:0007669"/>
    <property type="project" value="InterPro"/>
</dbReference>
<dbReference type="Gene3D" id="3.30.565.10">
    <property type="entry name" value="Histidine kinase-like ATPase, C-terminal domain"/>
    <property type="match status" value="1"/>
</dbReference>
<sequence>MSKIHELSPELTNQIAAGEVIERPASVVKELCENSLDAGSTRIRIDFIDAGLKQVTVQDNGSGIAKDQIDLAFTRHATSKIATERDLFNISTLGFRGEALASIAAVSHVEVVTSSDNLGGVRAVFSGSEKKLQEDAASPKGTKISVSDLFFNTPARLKYLRSERTEILKIVDIVNRLALGHPDVAFTLTNNGKVLLKTNGRNDLRQDIANIYGRQLAEKMDVLKNSSPDFKITGLISDPNTTRSNRNFISLLLNGRYIKNYRLTQAIIAGYGSKLRPRRYPIAVVKIELDPLLVDVNVHPTKQEVRLSKEQELERLLTTSISEALEKTPQIESGLDNLLTPKKATNIDQLKFNLNQDVVNTARPIEFTPQVEADESNEVHETAAEFVSLDKVRNDDKYVITASWDENVAKQVQLDPFDAEKEEQKDGSVISSGDEILANTLPQLTYLGATKSYLIARHDEDLYLVDQVTAEKRLAYDKILQDLTSENISQQGLLSPLILDFSNVDYLKLKESLENLKEFGLFLEDFGQNSLILRTYPIWLQPNIEKNVRMILDLYLNQGANDLVKLKAQVAGEISRHQKIRRRTLNPAEAQDLLKKLSTSSDPYQDFEGKIIIVQLGENDLSKMFKKDE</sequence>
<dbReference type="Gene3D" id="3.30.230.10">
    <property type="match status" value="1"/>
</dbReference>
<dbReference type="SMART" id="SM00853">
    <property type="entry name" value="MutL_C"/>
    <property type="match status" value="1"/>
</dbReference>
<dbReference type="Gene3D" id="3.30.1540.20">
    <property type="entry name" value="MutL, C-terminal domain, dimerisation subdomain"/>
    <property type="match status" value="1"/>
</dbReference>
<feature type="domain" description="MutL C-terminal dimerisation" evidence="5">
    <location>
        <begin position="446"/>
        <end position="586"/>
    </location>
</feature>
<evidence type="ECO:0000313" key="10">
    <source>
        <dbReference type="Proteomes" id="UP000216316"/>
    </source>
</evidence>
<dbReference type="FunFam" id="3.30.565.10:FF:000003">
    <property type="entry name" value="DNA mismatch repair endonuclease MutL"/>
    <property type="match status" value="1"/>
</dbReference>
<protein>
    <recommendedName>
        <fullName evidence="4">DNA mismatch repair protein MutL</fullName>
    </recommendedName>
</protein>
<dbReference type="CDD" id="cd16926">
    <property type="entry name" value="HATPase_MutL-MLH-PMS-like"/>
    <property type="match status" value="1"/>
</dbReference>
<dbReference type="Pfam" id="PF01119">
    <property type="entry name" value="DNA_mis_repair"/>
    <property type="match status" value="1"/>
</dbReference>
<dbReference type="InterPro" id="IPR020568">
    <property type="entry name" value="Ribosomal_Su5_D2-typ_SF"/>
</dbReference>
<dbReference type="GO" id="GO:0030983">
    <property type="term" value="F:mismatched DNA binding"/>
    <property type="evidence" value="ECO:0007669"/>
    <property type="project" value="InterPro"/>
</dbReference>
<dbReference type="InterPro" id="IPR013507">
    <property type="entry name" value="DNA_mismatch_S5_2-like"/>
</dbReference>
<dbReference type="InterPro" id="IPR042120">
    <property type="entry name" value="MutL_C_dimsub"/>
</dbReference>
<dbReference type="Proteomes" id="UP000215828">
    <property type="component" value="Unassembled WGS sequence"/>
</dbReference>
<dbReference type="Proteomes" id="UP000216316">
    <property type="component" value="Unassembled WGS sequence"/>
</dbReference>
<name>A0A256LI74_9LACO</name>
<reference evidence="7 10" key="2">
    <citation type="submission" date="2017-05" db="EMBL/GenBank/DDBJ databases">
        <authorList>
            <person name="Lin X.B."/>
            <person name="Stothard P."/>
            <person name="Tasseva G."/>
            <person name="Walter J."/>
        </authorList>
    </citation>
    <scope>NUCLEOTIDE SEQUENCE [LARGE SCALE GENOMIC DNA]</scope>
    <source>
        <strain evidence="7 10">609u</strain>
    </source>
</reference>
<dbReference type="GO" id="GO:0016887">
    <property type="term" value="F:ATP hydrolysis activity"/>
    <property type="evidence" value="ECO:0007669"/>
    <property type="project" value="InterPro"/>
</dbReference>
<comment type="similarity">
    <text evidence="1 4">Belongs to the DNA mismatch repair MutL/HexB family.</text>
</comment>
<dbReference type="Pfam" id="PF08676">
    <property type="entry name" value="MutL_C"/>
    <property type="match status" value="1"/>
</dbReference>
<keyword evidence="10" id="KW-1185">Reference proteome</keyword>
<dbReference type="SUPFAM" id="SSF55874">
    <property type="entry name" value="ATPase domain of HSP90 chaperone/DNA topoisomerase II/histidine kinase"/>
    <property type="match status" value="1"/>
</dbReference>
<dbReference type="NCBIfam" id="TIGR00585">
    <property type="entry name" value="mutl"/>
    <property type="match status" value="1"/>
</dbReference>
<dbReference type="CDD" id="cd00782">
    <property type="entry name" value="MutL_Trans"/>
    <property type="match status" value="1"/>
</dbReference>
<dbReference type="SUPFAM" id="SSF54211">
    <property type="entry name" value="Ribosomal protein S5 domain 2-like"/>
    <property type="match status" value="1"/>
</dbReference>
<evidence type="ECO:0000313" key="7">
    <source>
        <dbReference type="EMBL" id="OYR86987.1"/>
    </source>
</evidence>
<comment type="function">
    <text evidence="4">This protein is involved in the repair of mismatches in DNA. It is required for dam-dependent methyl-directed DNA mismatch repair. May act as a 'molecular matchmaker', a protein that promotes the formation of a stable complex between two or more DNA-binding proteins in an ATP-dependent manner without itself being part of a final effector complex.</text>
</comment>
<organism evidence="8 9">
    <name type="scientific">Lactobacillus taiwanensis</name>
    <dbReference type="NCBI Taxonomy" id="508451"/>
    <lineage>
        <taxon>Bacteria</taxon>
        <taxon>Bacillati</taxon>
        <taxon>Bacillota</taxon>
        <taxon>Bacilli</taxon>
        <taxon>Lactobacillales</taxon>
        <taxon>Lactobacillaceae</taxon>
        <taxon>Lactobacillus</taxon>
    </lineage>
</organism>
<dbReference type="PANTHER" id="PTHR10073">
    <property type="entry name" value="DNA MISMATCH REPAIR PROTEIN MLH, PMS, MUTL"/>
    <property type="match status" value="1"/>
</dbReference>